<dbReference type="PANTHER" id="PTHR48060:SF21">
    <property type="entry name" value="L DOMAIN-LIKE PROTEIN"/>
    <property type="match status" value="1"/>
</dbReference>
<proteinExistence type="predicted"/>
<dbReference type="EMBL" id="ASHM01029898">
    <property type="protein sequence ID" value="PNX75968.1"/>
    <property type="molecule type" value="Genomic_DNA"/>
</dbReference>
<reference evidence="3 5" key="2">
    <citation type="journal article" date="2017" name="Front. Plant Sci.">
        <title>Gene Classification and Mining of Molecular Markers Useful in Red Clover (Trifolium pratense) Breeding.</title>
        <authorList>
            <person name="Istvanek J."/>
            <person name="Dluhosova J."/>
            <person name="Dluhos P."/>
            <person name="Patkova L."/>
            <person name="Nedelnik J."/>
            <person name="Repkova J."/>
        </authorList>
    </citation>
    <scope>NUCLEOTIDE SEQUENCE [LARGE SCALE GENOMIC DNA]</scope>
    <source>
        <strain evidence="5">cv. Tatra</strain>
        <tissue evidence="3">Young leaves</tissue>
    </source>
</reference>
<name>A0A2K3LBQ7_TRIPR</name>
<keyword evidence="3" id="KW-0418">Kinase</keyword>
<dbReference type="InterPro" id="IPR001611">
    <property type="entry name" value="Leu-rich_rpt"/>
</dbReference>
<dbReference type="EMBL" id="ASHM01027516">
    <property type="protein sequence ID" value="PNX74440.1"/>
    <property type="molecule type" value="Genomic_DNA"/>
</dbReference>
<organism evidence="3 5">
    <name type="scientific">Trifolium pratense</name>
    <name type="common">Red clover</name>
    <dbReference type="NCBI Taxonomy" id="57577"/>
    <lineage>
        <taxon>Eukaryota</taxon>
        <taxon>Viridiplantae</taxon>
        <taxon>Streptophyta</taxon>
        <taxon>Embryophyta</taxon>
        <taxon>Tracheophyta</taxon>
        <taxon>Spermatophyta</taxon>
        <taxon>Magnoliopsida</taxon>
        <taxon>eudicotyledons</taxon>
        <taxon>Gunneridae</taxon>
        <taxon>Pentapetalae</taxon>
        <taxon>rosids</taxon>
        <taxon>fabids</taxon>
        <taxon>Fabales</taxon>
        <taxon>Fabaceae</taxon>
        <taxon>Papilionoideae</taxon>
        <taxon>50 kb inversion clade</taxon>
        <taxon>NPAAA clade</taxon>
        <taxon>Hologalegina</taxon>
        <taxon>IRL clade</taxon>
        <taxon>Trifolieae</taxon>
        <taxon>Trifolium</taxon>
    </lineage>
</organism>
<dbReference type="Pfam" id="PF00560">
    <property type="entry name" value="LRR_1"/>
    <property type="match status" value="1"/>
</dbReference>
<dbReference type="InterPro" id="IPR053211">
    <property type="entry name" value="DNA_repair-toleration"/>
</dbReference>
<dbReference type="Proteomes" id="UP000236291">
    <property type="component" value="Unassembled WGS sequence"/>
</dbReference>
<dbReference type="AlphaFoldDB" id="A0A2K3LBQ7"/>
<dbReference type="PANTHER" id="PTHR48060">
    <property type="entry name" value="DNA DAMAGE-REPAIR/TOLERATION PROTEIN DRT100"/>
    <property type="match status" value="1"/>
</dbReference>
<evidence type="ECO:0000256" key="1">
    <source>
        <dbReference type="ARBA" id="ARBA00022729"/>
    </source>
</evidence>
<evidence type="ECO:0000313" key="2">
    <source>
        <dbReference type="EMBL" id="PNX74440.1"/>
    </source>
</evidence>
<dbReference type="InterPro" id="IPR032675">
    <property type="entry name" value="LRR_dom_sf"/>
</dbReference>
<accession>A0A2K3LBQ7</accession>
<gene>
    <name evidence="2" type="ORF">L195_g030360</name>
    <name evidence="3" type="ORF">L195_g031913</name>
    <name evidence="4" type="ORF">L195_g046969</name>
</gene>
<keyword evidence="1" id="KW-0732">Signal</keyword>
<sequence>MIHMEYWPLGIVQFTTVTETELLVVPSIKELQSCIDSISPHVGNLSFLRNLNLANNSFFGKMPQELGRLSRFCRYSFSLTSCSNLKALFLTGNHLIGKITNWNELDVSENHLSGDIPGNHLDGGDS</sequence>
<dbReference type="STRING" id="57577.A0A2K3LBQ7"/>
<dbReference type="EMBL" id="ASHM01064159">
    <property type="protein sequence ID" value="PNX90842.1"/>
    <property type="molecule type" value="Genomic_DNA"/>
</dbReference>
<reference evidence="3 5" key="1">
    <citation type="journal article" date="2014" name="Am. J. Bot.">
        <title>Genome assembly and annotation for red clover (Trifolium pratense; Fabaceae).</title>
        <authorList>
            <person name="Istvanek J."/>
            <person name="Jaros M."/>
            <person name="Krenek A."/>
            <person name="Repkova J."/>
        </authorList>
    </citation>
    <scope>NUCLEOTIDE SEQUENCE [LARGE SCALE GENOMIC DNA]</scope>
    <source>
        <strain evidence="5">cv. Tatra</strain>
        <tissue evidence="3">Young leaves</tissue>
    </source>
</reference>
<dbReference type="Gene3D" id="3.80.10.10">
    <property type="entry name" value="Ribonuclease Inhibitor"/>
    <property type="match status" value="1"/>
</dbReference>
<keyword evidence="3" id="KW-0808">Transferase</keyword>
<evidence type="ECO:0000313" key="5">
    <source>
        <dbReference type="Proteomes" id="UP000236291"/>
    </source>
</evidence>
<comment type="caution">
    <text evidence="3">The sequence shown here is derived from an EMBL/GenBank/DDBJ whole genome shotgun (WGS) entry which is preliminary data.</text>
</comment>
<evidence type="ECO:0000313" key="4">
    <source>
        <dbReference type="EMBL" id="PNX90842.1"/>
    </source>
</evidence>
<evidence type="ECO:0000313" key="3">
    <source>
        <dbReference type="EMBL" id="PNX75968.1"/>
    </source>
</evidence>
<protein>
    <submittedName>
        <fullName evidence="2">LRR receptor-like kinase resistance protein</fullName>
    </submittedName>
    <submittedName>
        <fullName evidence="3">Putative LRR receptor-like protein kinase</fullName>
    </submittedName>
</protein>
<dbReference type="GO" id="GO:0016301">
    <property type="term" value="F:kinase activity"/>
    <property type="evidence" value="ECO:0007669"/>
    <property type="project" value="UniProtKB-KW"/>
</dbReference>
<keyword evidence="3" id="KW-0675">Receptor</keyword>
<dbReference type="SUPFAM" id="SSF52058">
    <property type="entry name" value="L domain-like"/>
    <property type="match status" value="1"/>
</dbReference>